<comment type="subunit">
    <text evidence="2 5">Homopentamer.</text>
</comment>
<dbReference type="Proteomes" id="UP000199556">
    <property type="component" value="Unassembled WGS sequence"/>
</dbReference>
<accession>A0A1I4PVB5</accession>
<dbReference type="PANTHER" id="PTHR30288">
    <property type="entry name" value="FLAGELLAR CAP/ASSEMBLY PROTEIN FLID"/>
    <property type="match status" value="1"/>
</dbReference>
<dbReference type="InterPro" id="IPR003481">
    <property type="entry name" value="FliD_N"/>
</dbReference>
<dbReference type="AlphaFoldDB" id="A0A1I4PVB5"/>
<evidence type="ECO:0000259" key="7">
    <source>
        <dbReference type="Pfam" id="PF07195"/>
    </source>
</evidence>
<dbReference type="RefSeq" id="WP_177217563.1">
    <property type="nucleotide sequence ID" value="NZ_FOUO01000002.1"/>
</dbReference>
<dbReference type="GO" id="GO:0005576">
    <property type="term" value="C:extracellular region"/>
    <property type="evidence" value="ECO:0007669"/>
    <property type="project" value="UniProtKB-SubCell"/>
</dbReference>
<comment type="subcellular location">
    <subcellularLocation>
        <location evidence="5">Secreted</location>
    </subcellularLocation>
    <subcellularLocation>
        <location evidence="5">Bacterial flagellum</location>
    </subcellularLocation>
</comment>
<evidence type="ECO:0000256" key="3">
    <source>
        <dbReference type="ARBA" id="ARBA00023054"/>
    </source>
</evidence>
<keyword evidence="4 5" id="KW-0975">Bacterial flagellum</keyword>
<name>A0A1I4PVB5_ECTMO</name>
<evidence type="ECO:0000256" key="2">
    <source>
        <dbReference type="ARBA" id="ARBA00011255"/>
    </source>
</evidence>
<evidence type="ECO:0000313" key="9">
    <source>
        <dbReference type="Proteomes" id="UP000199556"/>
    </source>
</evidence>
<dbReference type="Pfam" id="PF07195">
    <property type="entry name" value="FliD_C"/>
    <property type="match status" value="1"/>
</dbReference>
<dbReference type="GO" id="GO:0009424">
    <property type="term" value="C:bacterial-type flagellum hook"/>
    <property type="evidence" value="ECO:0007669"/>
    <property type="project" value="UniProtKB-UniRule"/>
</dbReference>
<dbReference type="GO" id="GO:0071973">
    <property type="term" value="P:bacterial-type flagellum-dependent cell motility"/>
    <property type="evidence" value="ECO:0007669"/>
    <property type="project" value="TreeGrafter"/>
</dbReference>
<evidence type="ECO:0000256" key="4">
    <source>
        <dbReference type="ARBA" id="ARBA00023143"/>
    </source>
</evidence>
<evidence type="ECO:0000256" key="1">
    <source>
        <dbReference type="ARBA" id="ARBA00009764"/>
    </source>
</evidence>
<dbReference type="GO" id="GO:0009421">
    <property type="term" value="C:bacterial-type flagellum filament cap"/>
    <property type="evidence" value="ECO:0007669"/>
    <property type="project" value="InterPro"/>
</dbReference>
<evidence type="ECO:0000313" key="8">
    <source>
        <dbReference type="EMBL" id="SFM31749.1"/>
    </source>
</evidence>
<organism evidence="8 9">
    <name type="scientific">Ectothiorhodospira mobilis</name>
    <dbReference type="NCBI Taxonomy" id="195064"/>
    <lineage>
        <taxon>Bacteria</taxon>
        <taxon>Pseudomonadati</taxon>
        <taxon>Pseudomonadota</taxon>
        <taxon>Gammaproteobacteria</taxon>
        <taxon>Chromatiales</taxon>
        <taxon>Ectothiorhodospiraceae</taxon>
        <taxon>Ectothiorhodospira</taxon>
    </lineage>
</organism>
<feature type="coiled-coil region" evidence="5">
    <location>
        <begin position="409"/>
        <end position="436"/>
    </location>
</feature>
<keyword evidence="9" id="KW-1185">Reference proteome</keyword>
<keyword evidence="5" id="KW-0964">Secreted</keyword>
<dbReference type="InterPro" id="IPR010809">
    <property type="entry name" value="FliD_C"/>
</dbReference>
<gene>
    <name evidence="8" type="ORF">SAMN05421721_102282</name>
</gene>
<sequence>MSTISSLGVGSGIDVRGLVDQLVAAEREPWEKRLTSRQQDIETQISGLGRLKEGLSQFGSVVADLKYSWSFRGIESKVSDEGVLSADAQSNAPVGNYEVRVDQLAQSQRLTTNEDLFGADFSPGTTSLGAGDVTLTYADGSTETFTLTEEADTLQDLRAMINAESDKARAEVVDDGSGYRMVLTTTGTGEENAISGIGVSNADPAALLNELAFDAASMDGNGTSGGFTQLRASQDAVLFVDGLQITRSTNQVADAIDGVRLELTDVGTTRVSVSEKYGVAKEAIQGFVEAYNSLRATINELGAYDPETGESGLLNGDATLRGVQTDLARTLGEAVEGMDGGIRALADLGITTRRDGTLELDEQKLNEALATDPEAVEELFTRADTGVGARMDSVVKQYTGWDSILNIRNQSLQDRLEGIDEEWEDLNRRMDRYESRMIAQFSAMDAQVASLNKTSEFLDNQLAALNSGK</sequence>
<keyword evidence="3 5" id="KW-0175">Coiled coil</keyword>
<keyword evidence="8" id="KW-0282">Flagellum</keyword>
<dbReference type="STRING" id="195064.SAMN05421721_102282"/>
<evidence type="ECO:0000259" key="6">
    <source>
        <dbReference type="Pfam" id="PF02465"/>
    </source>
</evidence>
<dbReference type="EMBL" id="FOUO01000002">
    <property type="protein sequence ID" value="SFM31749.1"/>
    <property type="molecule type" value="Genomic_DNA"/>
</dbReference>
<reference evidence="8 9" key="1">
    <citation type="submission" date="2016-10" db="EMBL/GenBank/DDBJ databases">
        <authorList>
            <person name="de Groot N.N."/>
        </authorList>
    </citation>
    <scope>NUCLEOTIDE SEQUENCE [LARGE SCALE GENOMIC DNA]</scope>
    <source>
        <strain evidence="8 9">DSM 4180</strain>
    </source>
</reference>
<dbReference type="PANTHER" id="PTHR30288:SF0">
    <property type="entry name" value="FLAGELLAR HOOK-ASSOCIATED PROTEIN 2"/>
    <property type="match status" value="1"/>
</dbReference>
<protein>
    <recommendedName>
        <fullName evidence="5">Flagellar hook-associated protein 2</fullName>
        <shortName evidence="5">HAP2</shortName>
    </recommendedName>
    <alternativeName>
        <fullName evidence="5">Flagellar cap protein</fullName>
    </alternativeName>
</protein>
<comment type="function">
    <text evidence="5">Required for morphogenesis and for the elongation of the flagellar filament by facilitating polymerization of the flagellin monomers at the tip of growing filament. Forms a capping structure, which prevents flagellin subunits (transported through the central channel of the flagellum) from leaking out without polymerization at the distal end.</text>
</comment>
<feature type="domain" description="Flagellar hook-associated protein 2 C-terminal" evidence="7">
    <location>
        <begin position="233"/>
        <end position="453"/>
    </location>
</feature>
<proteinExistence type="inferred from homology"/>
<dbReference type="GO" id="GO:0007155">
    <property type="term" value="P:cell adhesion"/>
    <property type="evidence" value="ECO:0007669"/>
    <property type="project" value="InterPro"/>
</dbReference>
<keyword evidence="8" id="KW-0969">Cilium</keyword>
<keyword evidence="8" id="KW-0966">Cell projection</keyword>
<dbReference type="Pfam" id="PF02465">
    <property type="entry name" value="FliD_N"/>
    <property type="match status" value="1"/>
</dbReference>
<feature type="domain" description="Flagellar hook-associated protein 2 N-terminal" evidence="6">
    <location>
        <begin position="11"/>
        <end position="108"/>
    </location>
</feature>
<comment type="similarity">
    <text evidence="1 5">Belongs to the FliD family.</text>
</comment>
<dbReference type="InterPro" id="IPR040026">
    <property type="entry name" value="FliD"/>
</dbReference>
<evidence type="ECO:0000256" key="5">
    <source>
        <dbReference type="RuleBase" id="RU362066"/>
    </source>
</evidence>